<dbReference type="PROSITE" id="PS51352">
    <property type="entry name" value="THIOREDOXIN_2"/>
    <property type="match status" value="2"/>
</dbReference>
<gene>
    <name evidence="10" type="ORF">Taro_012018</name>
</gene>
<dbReference type="InterPro" id="IPR013766">
    <property type="entry name" value="Thioredoxin_domain"/>
</dbReference>
<dbReference type="InterPro" id="IPR004146">
    <property type="entry name" value="DC1"/>
</dbReference>
<dbReference type="Gene3D" id="3.40.30.10">
    <property type="entry name" value="Glutaredoxin"/>
    <property type="match status" value="3"/>
</dbReference>
<feature type="compositionally biased region" description="Basic and acidic residues" evidence="8">
    <location>
        <begin position="22"/>
        <end position="37"/>
    </location>
</feature>
<dbReference type="InterPro" id="IPR036249">
    <property type="entry name" value="Thioredoxin-like_sf"/>
</dbReference>
<evidence type="ECO:0000313" key="10">
    <source>
        <dbReference type="EMBL" id="MQL79571.1"/>
    </source>
</evidence>
<feature type="compositionally biased region" description="Low complexity" evidence="8">
    <location>
        <begin position="1"/>
        <end position="12"/>
    </location>
</feature>
<dbReference type="SUPFAM" id="SSF57889">
    <property type="entry name" value="Cysteine-rich domain"/>
    <property type="match status" value="1"/>
</dbReference>
<evidence type="ECO:0000256" key="4">
    <source>
        <dbReference type="ARBA" id="ARBA00023027"/>
    </source>
</evidence>
<evidence type="ECO:0000259" key="9">
    <source>
        <dbReference type="PROSITE" id="PS51352"/>
    </source>
</evidence>
<dbReference type="AlphaFoldDB" id="A0A843U7U9"/>
<dbReference type="PANTHER" id="PTHR13871">
    <property type="entry name" value="THIOREDOXIN"/>
    <property type="match status" value="1"/>
</dbReference>
<reference evidence="10" key="1">
    <citation type="submission" date="2017-07" db="EMBL/GenBank/DDBJ databases">
        <title>Taro Niue Genome Assembly and Annotation.</title>
        <authorList>
            <person name="Atibalentja N."/>
            <person name="Keating K."/>
            <person name="Fields C.J."/>
        </authorList>
    </citation>
    <scope>NUCLEOTIDE SEQUENCE</scope>
    <source>
        <strain evidence="10">Niue_2</strain>
        <tissue evidence="10">Leaf</tissue>
    </source>
</reference>
<keyword evidence="3" id="KW-0560">Oxidoreductase</keyword>
<evidence type="ECO:0000256" key="8">
    <source>
        <dbReference type="SAM" id="MobiDB-lite"/>
    </source>
</evidence>
<evidence type="ECO:0000256" key="5">
    <source>
        <dbReference type="ARBA" id="ARBA00025782"/>
    </source>
</evidence>
<dbReference type="GO" id="GO:0004791">
    <property type="term" value="F:thioredoxin-disulfide reductase (NADPH) activity"/>
    <property type="evidence" value="ECO:0007669"/>
    <property type="project" value="InterPro"/>
</dbReference>
<dbReference type="EMBL" id="NMUH01000464">
    <property type="protein sequence ID" value="MQL79571.1"/>
    <property type="molecule type" value="Genomic_DNA"/>
</dbReference>
<comment type="catalytic activity">
    <reaction evidence="6">
        <text>[protein]-dithiol + NAD(+) = [protein]-disulfide + NADH + H(+)</text>
        <dbReference type="Rhea" id="RHEA:18749"/>
        <dbReference type="Rhea" id="RHEA-COMP:10593"/>
        <dbReference type="Rhea" id="RHEA-COMP:10594"/>
        <dbReference type="ChEBI" id="CHEBI:15378"/>
        <dbReference type="ChEBI" id="CHEBI:29950"/>
        <dbReference type="ChEBI" id="CHEBI:50058"/>
        <dbReference type="ChEBI" id="CHEBI:57540"/>
        <dbReference type="ChEBI" id="CHEBI:57945"/>
        <dbReference type="EC" id="1.8.1.8"/>
    </reaction>
</comment>
<dbReference type="InterPro" id="IPR012336">
    <property type="entry name" value="Thioredoxin-like_fold"/>
</dbReference>
<protein>
    <recommendedName>
        <fullName evidence="1">protein-disulfide reductase</fullName>
        <ecNumber evidence="1">1.8.1.8</ecNumber>
    </recommendedName>
</protein>
<name>A0A843U7U9_COLES</name>
<dbReference type="InterPro" id="IPR052259">
    <property type="entry name" value="Nucleoredoxin-like"/>
</dbReference>
<evidence type="ECO:0000256" key="3">
    <source>
        <dbReference type="ARBA" id="ARBA00023002"/>
    </source>
</evidence>
<dbReference type="Proteomes" id="UP000652761">
    <property type="component" value="Unassembled WGS sequence"/>
</dbReference>
<keyword evidence="4" id="KW-0520">NAD</keyword>
<dbReference type="SUPFAM" id="SSF52833">
    <property type="entry name" value="Thioredoxin-like"/>
    <property type="match status" value="3"/>
</dbReference>
<feature type="domain" description="Thioredoxin" evidence="9">
    <location>
        <begin position="51"/>
        <end position="202"/>
    </location>
</feature>
<dbReference type="InterPro" id="IPR046349">
    <property type="entry name" value="C1-like_sf"/>
</dbReference>
<accession>A0A843U7U9</accession>
<proteinExistence type="inferred from homology"/>
<dbReference type="EC" id="1.8.1.8" evidence="1"/>
<sequence>MRSSSGQRQRGSWPGFSAMPSLRRDQRGCEKREREGEMAGADGGETHELRALLSGDGRDFLVRNNGDQVEVDNLEGKTVAIYFSAHWCGPCRRFTPNLAEAYSELAPKGFEVVFVSSDREEDSFGGYFSEMPWLAVPFSDTDARARLKSLFKVRGIPHLVVLDGSTGRVLTKEAVEFVRKYGKEAYPFTPDRLSELVEAEAAAKRNQTLHSVLATPSRDFVINNNGDKVPISDLEGKIVCVYFAVSSFPPSVAFTSFFTKAYEELKSRGEPFEVVFVSLESDEMAFEEDVRQMPWLAIPFKDKALEKLRRYFELRGLPTLVVIGPDGKTRHANAAELVEEHGAGAYPFSPEKLAELAELERARQEAQTLESILVSGDLDFVVAKDGAQIPVSELVGKNILLYFSAHWCSPCRRFTPKLVQVYHEIKAKDSGFEVVFISSDHDQASFDEYFSDMPWLALPFGDERKKSLSRKFKVQGIPSLVAIGPSGRTVTTSARGLVQEHGADGYPFTEDRIEQLNREIEEMVQGWPKKLKHELHEEHELVLTRRRGYICNGCREDGGGWSFYCDKCDFDLHPKCALKPEEKAAVKEDSKGGYICDGEVCRKA</sequence>
<keyword evidence="2" id="KW-0677">Repeat</keyword>
<dbReference type="OrthoDB" id="409136at2759"/>
<feature type="region of interest" description="Disordered" evidence="8">
    <location>
        <begin position="1"/>
        <end position="44"/>
    </location>
</feature>
<feature type="domain" description="Thioredoxin" evidence="9">
    <location>
        <begin position="358"/>
        <end position="525"/>
    </location>
</feature>
<dbReference type="CDD" id="cd03009">
    <property type="entry name" value="TryX_like_TryX_NRX"/>
    <property type="match status" value="2"/>
</dbReference>
<evidence type="ECO:0000256" key="7">
    <source>
        <dbReference type="ARBA" id="ARBA00047804"/>
    </source>
</evidence>
<evidence type="ECO:0000256" key="6">
    <source>
        <dbReference type="ARBA" id="ARBA00047388"/>
    </source>
</evidence>
<evidence type="ECO:0000256" key="1">
    <source>
        <dbReference type="ARBA" id="ARBA00012612"/>
    </source>
</evidence>
<evidence type="ECO:0000313" key="11">
    <source>
        <dbReference type="Proteomes" id="UP000652761"/>
    </source>
</evidence>
<organism evidence="10 11">
    <name type="scientific">Colocasia esculenta</name>
    <name type="common">Wild taro</name>
    <name type="synonym">Arum esculentum</name>
    <dbReference type="NCBI Taxonomy" id="4460"/>
    <lineage>
        <taxon>Eukaryota</taxon>
        <taxon>Viridiplantae</taxon>
        <taxon>Streptophyta</taxon>
        <taxon>Embryophyta</taxon>
        <taxon>Tracheophyta</taxon>
        <taxon>Spermatophyta</taxon>
        <taxon>Magnoliopsida</taxon>
        <taxon>Liliopsida</taxon>
        <taxon>Araceae</taxon>
        <taxon>Aroideae</taxon>
        <taxon>Colocasieae</taxon>
        <taxon>Colocasia</taxon>
    </lineage>
</organism>
<comment type="catalytic activity">
    <reaction evidence="7">
        <text>[protein]-dithiol + NADP(+) = [protein]-disulfide + NADPH + H(+)</text>
        <dbReference type="Rhea" id="RHEA:18753"/>
        <dbReference type="Rhea" id="RHEA-COMP:10593"/>
        <dbReference type="Rhea" id="RHEA-COMP:10594"/>
        <dbReference type="ChEBI" id="CHEBI:15378"/>
        <dbReference type="ChEBI" id="CHEBI:29950"/>
        <dbReference type="ChEBI" id="CHEBI:50058"/>
        <dbReference type="ChEBI" id="CHEBI:57783"/>
        <dbReference type="ChEBI" id="CHEBI:58349"/>
        <dbReference type="EC" id="1.8.1.8"/>
    </reaction>
</comment>
<keyword evidence="11" id="KW-1185">Reference proteome</keyword>
<evidence type="ECO:0000256" key="2">
    <source>
        <dbReference type="ARBA" id="ARBA00022737"/>
    </source>
</evidence>
<dbReference type="Pfam" id="PF03107">
    <property type="entry name" value="C1_2"/>
    <property type="match status" value="1"/>
</dbReference>
<comment type="caution">
    <text evidence="10">The sequence shown here is derived from an EMBL/GenBank/DDBJ whole genome shotgun (WGS) entry which is preliminary data.</text>
</comment>
<comment type="similarity">
    <text evidence="5">Belongs to the nucleoredoxin family.</text>
</comment>
<dbReference type="InterPro" id="IPR045870">
    <property type="entry name" value="TryX_NRX_thioredoxin_dom"/>
</dbReference>
<dbReference type="Pfam" id="PF13905">
    <property type="entry name" value="Thioredoxin_8"/>
    <property type="match status" value="3"/>
</dbReference>
<dbReference type="PANTHER" id="PTHR13871:SF96">
    <property type="entry name" value="THIOREDOXIN DOMAIN-CONTAINING PROTEIN"/>
    <property type="match status" value="1"/>
</dbReference>